<dbReference type="Pfam" id="PF00501">
    <property type="entry name" value="AMP-binding"/>
    <property type="match status" value="1"/>
</dbReference>
<dbReference type="PANTHER" id="PTHR43272:SF33">
    <property type="entry name" value="AMP-BINDING DOMAIN-CONTAINING PROTEIN-RELATED"/>
    <property type="match status" value="1"/>
</dbReference>
<dbReference type="CDD" id="cd05907">
    <property type="entry name" value="VL_LC_FACS_like"/>
    <property type="match status" value="1"/>
</dbReference>
<dbReference type="InterPro" id="IPR042099">
    <property type="entry name" value="ANL_N_sf"/>
</dbReference>
<reference evidence="4 5" key="1">
    <citation type="submission" date="2022-06" db="EMBL/GenBank/DDBJ databases">
        <title>Draft genome sequence of type strain Streptomyces rubrisoli DSM 42083.</title>
        <authorList>
            <person name="Duangmal K."/>
            <person name="Klaysubun C."/>
        </authorList>
    </citation>
    <scope>NUCLEOTIDE SEQUENCE [LARGE SCALE GENOMIC DNA]</scope>
    <source>
        <strain evidence="4 5">DSM 42083</strain>
    </source>
</reference>
<sequence>MREFSLPLLVEPLRSGGLADSLYEVAAREPGRVLLARRSPVRPDEWTSVTAAAFRDEVVALAKGLLAQGIGFGDRVAIMARTRYEWTLFSYALWSIGVQLVPIYPTSSAEQVCWMLSHTQAVAVVVEGEDHAMTVGAVCDRLPALRWIWQMDRNCVPELCAQGRDVPDDLVDQLRWSVEPHFPAVIAYTSGTTGRPMGCLISHLNLAAQCDTLIAGWSSLLAAPGEQPSILTFLPLSHVYGLVVQVACLRGGIVLGHEPALTADALLSAFASFKPTFVFAVPYVFERILRCARDAAQRSGRAQLFDKALDVAVRHAEATERLAWGTGRGPSPGLKAAHAVFDHMVYKKLRSVFGGRVRYAVTGGSPFSRELGLLFAGAGITVYDGYGLTETTGAVTTQPLGRVRFGTVGRPTPGHSVRIAHDGEVWVRGSTVFSGYLGDPAATEAALHEGWLRTGDLGYLDGDGYLTITGRKKDVIITSGGKSVCPLLLEERLRQHPLISQCVVVGDNRPYIGALITLEPTELARWQRMVGGSTSPGRAVVSANQALHAEIQQAVSMANTAVSRAESIRAFRILPNEFSVADGLLTPTLKLRRGAIVKAYAAEIEQLYAG</sequence>
<dbReference type="Pfam" id="PF23562">
    <property type="entry name" value="AMP-binding_C_3"/>
    <property type="match status" value="1"/>
</dbReference>
<evidence type="ECO:0000259" key="3">
    <source>
        <dbReference type="Pfam" id="PF00501"/>
    </source>
</evidence>
<evidence type="ECO:0000256" key="2">
    <source>
        <dbReference type="ARBA" id="ARBA00022840"/>
    </source>
</evidence>
<gene>
    <name evidence="4" type="ORF">NON19_04845</name>
</gene>
<dbReference type="RefSeq" id="WP_255925337.1">
    <property type="nucleotide sequence ID" value="NZ_JANFNH010000002.1"/>
</dbReference>
<feature type="domain" description="AMP-dependent synthetase/ligase" evidence="3">
    <location>
        <begin position="24"/>
        <end position="437"/>
    </location>
</feature>
<organism evidence="4 5">
    <name type="scientific">Streptantibioticus rubrisoli</name>
    <dbReference type="NCBI Taxonomy" id="1387313"/>
    <lineage>
        <taxon>Bacteria</taxon>
        <taxon>Bacillati</taxon>
        <taxon>Actinomycetota</taxon>
        <taxon>Actinomycetes</taxon>
        <taxon>Kitasatosporales</taxon>
        <taxon>Streptomycetaceae</taxon>
        <taxon>Streptantibioticus</taxon>
    </lineage>
</organism>
<name>A0ABT1P7M9_9ACTN</name>
<dbReference type="InterPro" id="IPR000873">
    <property type="entry name" value="AMP-dep_synth/lig_dom"/>
</dbReference>
<evidence type="ECO:0000313" key="5">
    <source>
        <dbReference type="Proteomes" id="UP001206206"/>
    </source>
</evidence>
<evidence type="ECO:0000256" key="1">
    <source>
        <dbReference type="ARBA" id="ARBA00022741"/>
    </source>
</evidence>
<evidence type="ECO:0000313" key="4">
    <source>
        <dbReference type="EMBL" id="MCQ4041372.1"/>
    </source>
</evidence>
<keyword evidence="1" id="KW-0547">Nucleotide-binding</keyword>
<dbReference type="Proteomes" id="UP001206206">
    <property type="component" value="Unassembled WGS sequence"/>
</dbReference>
<keyword evidence="2" id="KW-0067">ATP-binding</keyword>
<protein>
    <submittedName>
        <fullName evidence="4">AMP-dependent synthetase/ligase</fullName>
    </submittedName>
</protein>
<proteinExistence type="predicted"/>
<dbReference type="SUPFAM" id="SSF56801">
    <property type="entry name" value="Acetyl-CoA synthetase-like"/>
    <property type="match status" value="1"/>
</dbReference>
<keyword evidence="5" id="KW-1185">Reference proteome</keyword>
<comment type="caution">
    <text evidence="4">The sequence shown here is derived from an EMBL/GenBank/DDBJ whole genome shotgun (WGS) entry which is preliminary data.</text>
</comment>
<accession>A0ABT1P7M9</accession>
<dbReference type="PANTHER" id="PTHR43272">
    <property type="entry name" value="LONG-CHAIN-FATTY-ACID--COA LIGASE"/>
    <property type="match status" value="1"/>
</dbReference>
<dbReference type="Gene3D" id="3.40.50.12780">
    <property type="entry name" value="N-terminal domain of ligase-like"/>
    <property type="match status" value="1"/>
</dbReference>
<dbReference type="EMBL" id="JANFNH010000002">
    <property type="protein sequence ID" value="MCQ4041372.1"/>
    <property type="molecule type" value="Genomic_DNA"/>
</dbReference>